<evidence type="ECO:0000256" key="3">
    <source>
        <dbReference type="ARBA" id="ARBA00022723"/>
    </source>
</evidence>
<feature type="domain" description="4Fe-4S ferredoxin-type" evidence="7">
    <location>
        <begin position="16"/>
        <end position="48"/>
    </location>
</feature>
<dbReference type="EMBL" id="QMQV01000167">
    <property type="protein sequence ID" value="RLE46763.1"/>
    <property type="molecule type" value="Genomic_DNA"/>
</dbReference>
<evidence type="ECO:0000256" key="5">
    <source>
        <dbReference type="ARBA" id="ARBA00023004"/>
    </source>
</evidence>
<dbReference type="InterPro" id="IPR051460">
    <property type="entry name" value="HdrC_iron-sulfur_subunit"/>
</dbReference>
<organism evidence="8 9">
    <name type="scientific">Thermoproteota archaeon</name>
    <dbReference type="NCBI Taxonomy" id="2056631"/>
    <lineage>
        <taxon>Archaea</taxon>
        <taxon>Thermoproteota</taxon>
    </lineage>
</organism>
<comment type="similarity">
    <text evidence="1">Belongs to the HdrC family.</text>
</comment>
<dbReference type="InterPro" id="IPR017900">
    <property type="entry name" value="4Fe4S_Fe_S_CS"/>
</dbReference>
<dbReference type="Pfam" id="PF13187">
    <property type="entry name" value="Fer4_9"/>
    <property type="match status" value="1"/>
</dbReference>
<evidence type="ECO:0000313" key="8">
    <source>
        <dbReference type="EMBL" id="RLE46763.1"/>
    </source>
</evidence>
<reference evidence="8 9" key="1">
    <citation type="submission" date="2018-06" db="EMBL/GenBank/DDBJ databases">
        <title>Extensive metabolic versatility and redundancy in microbially diverse, dynamic hydrothermal sediments.</title>
        <authorList>
            <person name="Dombrowski N."/>
            <person name="Teske A."/>
            <person name="Baker B.J."/>
        </authorList>
    </citation>
    <scope>NUCLEOTIDE SEQUENCE [LARGE SCALE GENOMIC DNA]</scope>
    <source>
        <strain evidence="8">B66_G16</strain>
    </source>
</reference>
<sequence>MVIKLSEEGDKNLIRELVELGGEDLLKCYQCGTCIADCPTGISESPLNVKKLIHICKLGLREVLLEDESPWMCVTCGGCEERCPRGAEPFEIILAIRRWQCKEDETYVPLVLGEIYERGHTQNVAGNPELRKELGLPEIPTVAGNREMLEKFRELLRNTEVVKKYSYIFGINME</sequence>
<dbReference type="GO" id="GO:0051539">
    <property type="term" value="F:4 iron, 4 sulfur cluster binding"/>
    <property type="evidence" value="ECO:0007669"/>
    <property type="project" value="UniProtKB-KW"/>
</dbReference>
<dbReference type="GO" id="GO:0046872">
    <property type="term" value="F:metal ion binding"/>
    <property type="evidence" value="ECO:0007669"/>
    <property type="project" value="UniProtKB-KW"/>
</dbReference>
<keyword evidence="4" id="KW-0560">Oxidoreductase</keyword>
<dbReference type="SUPFAM" id="SSF46548">
    <property type="entry name" value="alpha-helical ferredoxin"/>
    <property type="match status" value="1"/>
</dbReference>
<evidence type="ECO:0000313" key="9">
    <source>
        <dbReference type="Proteomes" id="UP000278475"/>
    </source>
</evidence>
<dbReference type="Gene3D" id="1.10.1060.10">
    <property type="entry name" value="Alpha-helical ferredoxin"/>
    <property type="match status" value="1"/>
</dbReference>
<dbReference type="InterPro" id="IPR017896">
    <property type="entry name" value="4Fe4S_Fe-S-bd"/>
</dbReference>
<name>A0A497EM04_9CREN</name>
<dbReference type="InterPro" id="IPR009051">
    <property type="entry name" value="Helical_ferredxn"/>
</dbReference>
<evidence type="ECO:0000256" key="4">
    <source>
        <dbReference type="ARBA" id="ARBA00023002"/>
    </source>
</evidence>
<dbReference type="AlphaFoldDB" id="A0A497EM04"/>
<dbReference type="Proteomes" id="UP000278475">
    <property type="component" value="Unassembled WGS sequence"/>
</dbReference>
<dbReference type="PROSITE" id="PS00198">
    <property type="entry name" value="4FE4S_FER_1"/>
    <property type="match status" value="1"/>
</dbReference>
<evidence type="ECO:0000256" key="2">
    <source>
        <dbReference type="ARBA" id="ARBA00022485"/>
    </source>
</evidence>
<protein>
    <submittedName>
        <fullName evidence="8">Heterodisulfide reductase</fullName>
    </submittedName>
</protein>
<evidence type="ECO:0000256" key="1">
    <source>
        <dbReference type="ARBA" id="ARBA00007097"/>
    </source>
</evidence>
<dbReference type="GO" id="GO:0016491">
    <property type="term" value="F:oxidoreductase activity"/>
    <property type="evidence" value="ECO:0007669"/>
    <property type="project" value="UniProtKB-KW"/>
</dbReference>
<accession>A0A497EM04</accession>
<keyword evidence="5" id="KW-0408">Iron</keyword>
<gene>
    <name evidence="8" type="ORF">DRJ31_09685</name>
</gene>
<dbReference type="PROSITE" id="PS51379">
    <property type="entry name" value="4FE4S_FER_2"/>
    <property type="match status" value="2"/>
</dbReference>
<feature type="non-terminal residue" evidence="8">
    <location>
        <position position="174"/>
    </location>
</feature>
<keyword evidence="3" id="KW-0479">Metal-binding</keyword>
<dbReference type="GO" id="GO:0005886">
    <property type="term" value="C:plasma membrane"/>
    <property type="evidence" value="ECO:0007669"/>
    <property type="project" value="TreeGrafter"/>
</dbReference>
<proteinExistence type="inferred from homology"/>
<dbReference type="PANTHER" id="PTHR43255:SF1">
    <property type="entry name" value="IRON-SULFUR-BINDING OXIDOREDUCTASE FADF-RELATED"/>
    <property type="match status" value="1"/>
</dbReference>
<comment type="caution">
    <text evidence="8">The sequence shown here is derived from an EMBL/GenBank/DDBJ whole genome shotgun (WGS) entry which is preliminary data.</text>
</comment>
<dbReference type="PANTHER" id="PTHR43255">
    <property type="entry name" value="IRON-SULFUR-BINDING OXIDOREDUCTASE FADF-RELATED-RELATED"/>
    <property type="match status" value="1"/>
</dbReference>
<keyword evidence="2" id="KW-0004">4Fe-4S</keyword>
<keyword evidence="6" id="KW-0411">Iron-sulfur</keyword>
<evidence type="ECO:0000259" key="7">
    <source>
        <dbReference type="PROSITE" id="PS51379"/>
    </source>
</evidence>
<evidence type="ECO:0000256" key="6">
    <source>
        <dbReference type="ARBA" id="ARBA00023014"/>
    </source>
</evidence>
<feature type="domain" description="4Fe-4S ferredoxin-type" evidence="7">
    <location>
        <begin position="61"/>
        <end position="93"/>
    </location>
</feature>